<evidence type="ECO:0000313" key="5">
    <source>
        <dbReference type="Proteomes" id="UP001258315"/>
    </source>
</evidence>
<accession>A0ABU3GXU4</accession>
<proteinExistence type="predicted"/>
<gene>
    <name evidence="4" type="ORF">QE417_003666</name>
</gene>
<evidence type="ECO:0000313" key="4">
    <source>
        <dbReference type="EMBL" id="MDT3404594.1"/>
    </source>
</evidence>
<keyword evidence="5" id="KW-1185">Reference proteome</keyword>
<protein>
    <submittedName>
        <fullName evidence="4">Fructose-1-phosphate kinase PfkB-like protein</fullName>
    </submittedName>
</protein>
<keyword evidence="2" id="KW-0418">Kinase</keyword>
<dbReference type="PANTHER" id="PTHR46566:SF2">
    <property type="entry name" value="ATP-DEPENDENT 6-PHOSPHOFRUCTOKINASE ISOZYME 2"/>
    <property type="match status" value="1"/>
</dbReference>
<organism evidence="4 5">
    <name type="scientific">Mucilaginibacter terrae</name>
    <dbReference type="NCBI Taxonomy" id="1955052"/>
    <lineage>
        <taxon>Bacteria</taxon>
        <taxon>Pseudomonadati</taxon>
        <taxon>Bacteroidota</taxon>
        <taxon>Sphingobacteriia</taxon>
        <taxon>Sphingobacteriales</taxon>
        <taxon>Sphingobacteriaceae</taxon>
        <taxon>Mucilaginibacter</taxon>
    </lineage>
</organism>
<keyword evidence="1" id="KW-0808">Transferase</keyword>
<dbReference type="InterPro" id="IPR011611">
    <property type="entry name" value="PfkB_dom"/>
</dbReference>
<dbReference type="PROSITE" id="PS00584">
    <property type="entry name" value="PFKB_KINASES_2"/>
    <property type="match status" value="1"/>
</dbReference>
<name>A0ABU3GXU4_9SPHI</name>
<dbReference type="Pfam" id="PF00294">
    <property type="entry name" value="PfkB"/>
    <property type="match status" value="1"/>
</dbReference>
<dbReference type="InterPro" id="IPR029056">
    <property type="entry name" value="Ribokinase-like"/>
</dbReference>
<evidence type="ECO:0000256" key="2">
    <source>
        <dbReference type="ARBA" id="ARBA00022777"/>
    </source>
</evidence>
<feature type="domain" description="Carbohydrate kinase PfkB" evidence="3">
    <location>
        <begin position="4"/>
        <end position="146"/>
    </location>
</feature>
<dbReference type="EMBL" id="JAVLVU010000001">
    <property type="protein sequence ID" value="MDT3404594.1"/>
    <property type="molecule type" value="Genomic_DNA"/>
</dbReference>
<sequence length="166" mass="18083">MIFLAKIARIARQYDAKLIVDTSGEALKNAVEEGVYLLKPNQAELSKLSGIEVKDKETVEEAARKIVEKGKCETVVVSLGAQGAYVARRGYSEHIEAPNVEKRSTVGAGDSMVAGMVYAAERGFDMRQIVRMGIACGSAATMNPGPELFRKADVDRLYAELLKKMN</sequence>
<dbReference type="InterPro" id="IPR002173">
    <property type="entry name" value="Carboh/pur_kinase_PfkB_CS"/>
</dbReference>
<dbReference type="Gene3D" id="3.40.1190.20">
    <property type="match status" value="1"/>
</dbReference>
<dbReference type="Proteomes" id="UP001258315">
    <property type="component" value="Unassembled WGS sequence"/>
</dbReference>
<evidence type="ECO:0000256" key="1">
    <source>
        <dbReference type="ARBA" id="ARBA00022679"/>
    </source>
</evidence>
<comment type="caution">
    <text evidence="4">The sequence shown here is derived from an EMBL/GenBank/DDBJ whole genome shotgun (WGS) entry which is preliminary data.</text>
</comment>
<evidence type="ECO:0000259" key="3">
    <source>
        <dbReference type="Pfam" id="PF00294"/>
    </source>
</evidence>
<dbReference type="PANTHER" id="PTHR46566">
    <property type="entry name" value="1-PHOSPHOFRUCTOKINASE-RELATED"/>
    <property type="match status" value="1"/>
</dbReference>
<dbReference type="SUPFAM" id="SSF53613">
    <property type="entry name" value="Ribokinase-like"/>
    <property type="match status" value="1"/>
</dbReference>
<reference evidence="5" key="1">
    <citation type="submission" date="2023-07" db="EMBL/GenBank/DDBJ databases">
        <title>Functional and genomic diversity of the sorghum phyllosphere microbiome.</title>
        <authorList>
            <person name="Shade A."/>
        </authorList>
    </citation>
    <scope>NUCLEOTIDE SEQUENCE [LARGE SCALE GENOMIC DNA]</scope>
    <source>
        <strain evidence="5">SORGH_AS_0422</strain>
    </source>
</reference>